<dbReference type="PROSITE" id="PS51125">
    <property type="entry name" value="NHL"/>
    <property type="match status" value="1"/>
</dbReference>
<keyword evidence="1" id="KW-0677">Repeat</keyword>
<dbReference type="GO" id="GO:0008270">
    <property type="term" value="F:zinc ion binding"/>
    <property type="evidence" value="ECO:0007669"/>
    <property type="project" value="UniProtKB-KW"/>
</dbReference>
<evidence type="ECO:0000256" key="2">
    <source>
        <dbReference type="PROSITE-ProRule" id="PRU00504"/>
    </source>
</evidence>
<dbReference type="Proteomes" id="UP000663877">
    <property type="component" value="Unassembled WGS sequence"/>
</dbReference>
<dbReference type="EMBL" id="CAJNOI010003576">
    <property type="protein sequence ID" value="CAF1522924.1"/>
    <property type="molecule type" value="Genomic_DNA"/>
</dbReference>
<dbReference type="SUPFAM" id="SSF101898">
    <property type="entry name" value="NHL repeat"/>
    <property type="match status" value="1"/>
</dbReference>
<evidence type="ECO:0000313" key="4">
    <source>
        <dbReference type="EMBL" id="CAF1650889.1"/>
    </source>
</evidence>
<accession>A0A815UWA7</accession>
<dbReference type="InterPro" id="IPR050952">
    <property type="entry name" value="TRIM-NHL_E3_ligases"/>
</dbReference>
<dbReference type="InterPro" id="IPR001258">
    <property type="entry name" value="NHL_repeat"/>
</dbReference>
<feature type="repeat" description="NHL" evidence="2">
    <location>
        <begin position="60"/>
        <end position="96"/>
    </location>
</feature>
<organism evidence="3 6">
    <name type="scientific">Adineta steineri</name>
    <dbReference type="NCBI Taxonomy" id="433720"/>
    <lineage>
        <taxon>Eukaryota</taxon>
        <taxon>Metazoa</taxon>
        <taxon>Spiralia</taxon>
        <taxon>Gnathifera</taxon>
        <taxon>Rotifera</taxon>
        <taxon>Eurotatoria</taxon>
        <taxon>Bdelloidea</taxon>
        <taxon>Adinetida</taxon>
        <taxon>Adinetidae</taxon>
        <taxon>Adineta</taxon>
    </lineage>
</organism>
<dbReference type="Proteomes" id="UP000663832">
    <property type="component" value="Unassembled WGS sequence"/>
</dbReference>
<dbReference type="Pfam" id="PF01436">
    <property type="entry name" value="NHL"/>
    <property type="match status" value="1"/>
</dbReference>
<name>A0A815UWA7_9BILA</name>
<feature type="non-terminal residue" evidence="3">
    <location>
        <position position="1"/>
    </location>
</feature>
<evidence type="ECO:0000256" key="1">
    <source>
        <dbReference type="ARBA" id="ARBA00022737"/>
    </source>
</evidence>
<dbReference type="AlphaFoldDB" id="A0A815UWA7"/>
<dbReference type="Gene3D" id="2.120.10.30">
    <property type="entry name" value="TolB, C-terminal domain"/>
    <property type="match status" value="1"/>
</dbReference>
<comment type="caution">
    <text evidence="3">The sequence shown here is derived from an EMBL/GenBank/DDBJ whole genome shotgun (WGS) entry which is preliminary data.</text>
</comment>
<evidence type="ECO:0000313" key="6">
    <source>
        <dbReference type="Proteomes" id="UP000663877"/>
    </source>
</evidence>
<dbReference type="PANTHER" id="PTHR24104">
    <property type="entry name" value="E3 UBIQUITIN-PROTEIN LIGASE NHLRC1-RELATED"/>
    <property type="match status" value="1"/>
</dbReference>
<reference evidence="3" key="1">
    <citation type="submission" date="2021-02" db="EMBL/GenBank/DDBJ databases">
        <authorList>
            <person name="Nowell W R."/>
        </authorList>
    </citation>
    <scope>NUCLEOTIDE SEQUENCE</scope>
</reference>
<evidence type="ECO:0008006" key="7">
    <source>
        <dbReference type="Google" id="ProtNLM"/>
    </source>
</evidence>
<proteinExistence type="predicted"/>
<protein>
    <recommendedName>
        <fullName evidence="7">6-bladed beta-propeller</fullName>
    </recommendedName>
</protein>
<dbReference type="OrthoDB" id="342730at2759"/>
<evidence type="ECO:0000313" key="3">
    <source>
        <dbReference type="EMBL" id="CAF1522924.1"/>
    </source>
</evidence>
<gene>
    <name evidence="3" type="ORF">BJG266_LOCUS44399</name>
    <name evidence="4" type="ORF">QVE165_LOCUS61362</name>
</gene>
<dbReference type="EMBL" id="CAJNOM010003937">
    <property type="protein sequence ID" value="CAF1650889.1"/>
    <property type="molecule type" value="Genomic_DNA"/>
</dbReference>
<evidence type="ECO:0000313" key="5">
    <source>
        <dbReference type="Proteomes" id="UP000663832"/>
    </source>
</evidence>
<sequence>IIVAGGNGKGRNLNQLPYPQGVIIDDLGQIYVAYMRNHRVMRWGEGKEEDEVVVGGNRQGSESNQLARPAGLSFDDEGNLYVADYSNDRIQKFEVIL</sequence>
<dbReference type="InterPro" id="IPR011042">
    <property type="entry name" value="6-blade_b-propeller_TolB-like"/>
</dbReference>
<dbReference type="PANTHER" id="PTHR24104:SF25">
    <property type="entry name" value="PROTEIN LIN-41"/>
    <property type="match status" value="1"/>
</dbReference>
<keyword evidence="5" id="KW-1185">Reference proteome</keyword>